<dbReference type="InterPro" id="IPR052340">
    <property type="entry name" value="RNase_Y/CdgJ"/>
</dbReference>
<dbReference type="AlphaFoldDB" id="A0A1H3G874"/>
<dbReference type="Pfam" id="PF08668">
    <property type="entry name" value="HDOD"/>
    <property type="match status" value="1"/>
</dbReference>
<dbReference type="EMBL" id="FNOW01000023">
    <property type="protein sequence ID" value="SDX99237.1"/>
    <property type="molecule type" value="Genomic_DNA"/>
</dbReference>
<protein>
    <submittedName>
        <fullName evidence="2">HD-like signal output (HDOD) domain, no enzymatic activity</fullName>
    </submittedName>
</protein>
<dbReference type="PROSITE" id="PS51833">
    <property type="entry name" value="HDOD"/>
    <property type="match status" value="1"/>
</dbReference>
<sequence>MTYSSLENWLEVIRDHKMPIFEQTVHRILLIAEDDRAPASALANIILQDAALTARLLRLANSVLYNPSTTTISTVTRAVIVLGFNVVRELCLTLVLVETLLHGQAKVRLERELAHALHAATQARALAVASGDRSPEEVFIATLLYRIGELAFWCFGNEYCDRVEQLMQTGQTPEIAQEKILGFQLSALTRRLIHEWRLTDLLQEAIDHPMRQDDRLQTLRLGQHIAHCATEFGWESDEMTHWVQRSAELLDITEAEARELLQRKATEAATMARECGASGAAKRIPLPGEEHCCVDSVFTDPSVTNNQSTIADDAIAAAPLVAVETGAEYDADPEISAYPQPDPHLQLSILRELGQAIDSANCDFSVIMELVLEGIYRGVGMDRVIFALTTPDKQFINSKYMIGFTDENGKTKSLRCKRPEKSSNILFDALDTKQAHLVTLMERRRNPNLVPAELVAQIGNVAFMVAPILINQKGIGLFIADRGLSQRPLDTESFQNFQHFVQQANFGLSVARQRKS</sequence>
<dbReference type="Gene3D" id="3.30.450.40">
    <property type="match status" value="1"/>
</dbReference>
<dbReference type="Gene3D" id="1.10.3210.10">
    <property type="entry name" value="Hypothetical protein af1432"/>
    <property type="match status" value="1"/>
</dbReference>
<dbReference type="SUPFAM" id="SSF55781">
    <property type="entry name" value="GAF domain-like"/>
    <property type="match status" value="1"/>
</dbReference>
<accession>A0A1H3G874</accession>
<dbReference type="InterPro" id="IPR029016">
    <property type="entry name" value="GAF-like_dom_sf"/>
</dbReference>
<dbReference type="PANTHER" id="PTHR33525:SF3">
    <property type="entry name" value="RIBONUCLEASE Y"/>
    <property type="match status" value="1"/>
</dbReference>
<gene>
    <name evidence="2" type="ORF">SAMN05421644_12321</name>
</gene>
<feature type="domain" description="HDOD" evidence="1">
    <location>
        <begin position="18"/>
        <end position="212"/>
    </location>
</feature>
<evidence type="ECO:0000313" key="2">
    <source>
        <dbReference type="EMBL" id="SDX99237.1"/>
    </source>
</evidence>
<evidence type="ECO:0000313" key="3">
    <source>
        <dbReference type="Proteomes" id="UP000198672"/>
    </source>
</evidence>
<dbReference type="InterPro" id="IPR013976">
    <property type="entry name" value="HDOD"/>
</dbReference>
<organism evidence="2 3">
    <name type="scientific">Allochromatium warmingii</name>
    <name type="common">Chromatium warmingii</name>
    <dbReference type="NCBI Taxonomy" id="61595"/>
    <lineage>
        <taxon>Bacteria</taxon>
        <taxon>Pseudomonadati</taxon>
        <taxon>Pseudomonadota</taxon>
        <taxon>Gammaproteobacteria</taxon>
        <taxon>Chromatiales</taxon>
        <taxon>Chromatiaceae</taxon>
        <taxon>Allochromatium</taxon>
    </lineage>
</organism>
<keyword evidence="3" id="KW-1185">Reference proteome</keyword>
<dbReference type="STRING" id="61595.SAMN05421644_12321"/>
<dbReference type="Pfam" id="PF01590">
    <property type="entry name" value="GAF"/>
    <property type="match status" value="1"/>
</dbReference>
<dbReference type="PANTHER" id="PTHR33525">
    <property type="match status" value="1"/>
</dbReference>
<proteinExistence type="predicted"/>
<reference evidence="3" key="1">
    <citation type="submission" date="2016-10" db="EMBL/GenBank/DDBJ databases">
        <authorList>
            <person name="Varghese N."/>
            <person name="Submissions S."/>
        </authorList>
    </citation>
    <scope>NUCLEOTIDE SEQUENCE [LARGE SCALE GENOMIC DNA]</scope>
    <source>
        <strain evidence="3">DSM 173</strain>
    </source>
</reference>
<dbReference type="Proteomes" id="UP000198672">
    <property type="component" value="Unassembled WGS sequence"/>
</dbReference>
<dbReference type="InterPro" id="IPR003018">
    <property type="entry name" value="GAF"/>
</dbReference>
<evidence type="ECO:0000259" key="1">
    <source>
        <dbReference type="PROSITE" id="PS51833"/>
    </source>
</evidence>
<name>A0A1H3G874_ALLWA</name>
<dbReference type="SUPFAM" id="SSF109604">
    <property type="entry name" value="HD-domain/PDEase-like"/>
    <property type="match status" value="1"/>
</dbReference>